<feature type="compositionally biased region" description="Polar residues" evidence="1">
    <location>
        <begin position="199"/>
        <end position="222"/>
    </location>
</feature>
<name>A0ABR4DXS5_9PEZI</name>
<evidence type="ECO:0000313" key="3">
    <source>
        <dbReference type="Proteomes" id="UP001600888"/>
    </source>
</evidence>
<feature type="compositionally biased region" description="Low complexity" evidence="1">
    <location>
        <begin position="358"/>
        <end position="368"/>
    </location>
</feature>
<dbReference type="Proteomes" id="UP001600888">
    <property type="component" value="Unassembled WGS sequence"/>
</dbReference>
<reference evidence="2 3" key="1">
    <citation type="submission" date="2024-03" db="EMBL/GenBank/DDBJ databases">
        <title>A high-quality draft genome sequence of Diaporthe vaccinii, a causative agent of upright dieback and viscid rot disease in cranberry plants.</title>
        <authorList>
            <person name="Sarrasin M."/>
            <person name="Lang B.F."/>
            <person name="Burger G."/>
        </authorList>
    </citation>
    <scope>NUCLEOTIDE SEQUENCE [LARGE SCALE GENOMIC DNA]</scope>
    <source>
        <strain evidence="2 3">IS7</strain>
    </source>
</reference>
<feature type="compositionally biased region" description="Polar residues" evidence="1">
    <location>
        <begin position="245"/>
        <end position="278"/>
    </location>
</feature>
<feature type="region of interest" description="Disordered" evidence="1">
    <location>
        <begin position="103"/>
        <end position="125"/>
    </location>
</feature>
<evidence type="ECO:0000313" key="2">
    <source>
        <dbReference type="EMBL" id="KAL2274973.1"/>
    </source>
</evidence>
<organism evidence="2 3">
    <name type="scientific">Diaporthe vaccinii</name>
    <dbReference type="NCBI Taxonomy" id="105482"/>
    <lineage>
        <taxon>Eukaryota</taxon>
        <taxon>Fungi</taxon>
        <taxon>Dikarya</taxon>
        <taxon>Ascomycota</taxon>
        <taxon>Pezizomycotina</taxon>
        <taxon>Sordariomycetes</taxon>
        <taxon>Sordariomycetidae</taxon>
        <taxon>Diaporthales</taxon>
        <taxon>Diaporthaceae</taxon>
        <taxon>Diaporthe</taxon>
        <taxon>Diaporthe eres species complex</taxon>
    </lineage>
</organism>
<dbReference type="EMBL" id="JBAWTH010000144">
    <property type="protein sequence ID" value="KAL2274973.1"/>
    <property type="molecule type" value="Genomic_DNA"/>
</dbReference>
<comment type="caution">
    <text evidence="2">The sequence shown here is derived from an EMBL/GenBank/DDBJ whole genome shotgun (WGS) entry which is preliminary data.</text>
</comment>
<sequence>MRPPIGSVGTGVDSQSCPRLPFAICPAWRLGSLGDLNPTAVLSSRFFAYRIMLTILRLLQVLILHNNELLLDTPEDSVACPPRERLPLRFIMSYYGDAQWPAGGGQPGWDHQTPPTRSGASSTIPREETSAFWYQFEEVERSIENLVKSGKMFGIPGGRREFKPPFSPGPARNRPKFDPRGSGGPQRPQSVEFDGRSGPPSSNLQNFYASQRHQTSRGSNEAEQMMQAKRRMAAQRERELRNYHQEQQYNRTAVTDIQPGPSSANAPKSAERTLSPSGMSEEARRELISRQRSALYGESPFGQTGGYIDETGTPRQGLPVHHGGPPGMRGPSPLTYEGGPQPPNEPASAGPQQRERNSSNASPASNPAGNKGPLEQQISRTSNSSPGGENGRAVSGKPVAPIGTRPSGPPTSQGPQNPALQRQSTTPLPSPLNQGYNVSGGGESGGVSTAAGPANPTSAGSDAPVGLGSWPQRGQPWGPKTQTSVWG</sequence>
<feature type="region of interest" description="Disordered" evidence="1">
    <location>
        <begin position="153"/>
        <end position="487"/>
    </location>
</feature>
<feature type="compositionally biased region" description="Polar residues" evidence="1">
    <location>
        <begin position="113"/>
        <end position="124"/>
    </location>
</feature>
<feature type="compositionally biased region" description="Polar residues" evidence="1">
    <location>
        <begin position="376"/>
        <end position="387"/>
    </location>
</feature>
<feature type="compositionally biased region" description="Basic and acidic residues" evidence="1">
    <location>
        <begin position="234"/>
        <end position="244"/>
    </location>
</feature>
<keyword evidence="3" id="KW-1185">Reference proteome</keyword>
<gene>
    <name evidence="2" type="ORF">FJTKL_02583</name>
</gene>
<proteinExistence type="predicted"/>
<protein>
    <submittedName>
        <fullName evidence="2">Uncharacterized protein</fullName>
    </submittedName>
</protein>
<accession>A0ABR4DXS5</accession>
<feature type="compositionally biased region" description="Polar residues" evidence="1">
    <location>
        <begin position="410"/>
        <end position="437"/>
    </location>
</feature>
<evidence type="ECO:0000256" key="1">
    <source>
        <dbReference type="SAM" id="MobiDB-lite"/>
    </source>
</evidence>